<sequence length="279" mass="30627">MPKTEIGADRFLHSHPHYDGRGALIAIFDSGVDPAAAGLQVSSDGKPKIIDILGCTESGNIDTSKVVKANADGCTSGASGASLVINTSWKNPSGDWHVGYKLVYLISPFLLNFSLEERKKKWDEKNQEEIAKAVKQLTDFDQEHMWKKQKSHDKASGPKFGQIIPPNSKDINGSGKHDSFPTMSKGNGLKEAVGWEEQCSEQQEIRVSAITPNFTTCEQIKGAMNWAMAKSLGVTCHIQEGKIIVSAEWLNKWQGSTQFILGMNFSYHCAILLRSSTLD</sequence>
<dbReference type="SUPFAM" id="SSF52743">
    <property type="entry name" value="Subtilisin-like"/>
    <property type="match status" value="1"/>
</dbReference>
<dbReference type="EMBL" id="QZWG01000020">
    <property type="protein sequence ID" value="RZB44167.1"/>
    <property type="molecule type" value="Genomic_DNA"/>
</dbReference>
<comment type="caution">
    <text evidence="2">The sequence shown here is derived from an EMBL/GenBank/DDBJ whole genome shotgun (WGS) entry which is preliminary data.</text>
</comment>
<keyword evidence="3" id="KW-1185">Reference proteome</keyword>
<evidence type="ECO:0000256" key="1">
    <source>
        <dbReference type="SAM" id="MobiDB-lite"/>
    </source>
</evidence>
<dbReference type="GO" id="GO:0004252">
    <property type="term" value="F:serine-type endopeptidase activity"/>
    <property type="evidence" value="ECO:0007669"/>
    <property type="project" value="InterPro"/>
</dbReference>
<protein>
    <submittedName>
        <fullName evidence="2">Tripeptidyl-peptidase 2</fullName>
    </submittedName>
</protein>
<dbReference type="InterPro" id="IPR036852">
    <property type="entry name" value="Peptidase_S8/S53_dom_sf"/>
</dbReference>
<dbReference type="GO" id="GO:0006508">
    <property type="term" value="P:proteolysis"/>
    <property type="evidence" value="ECO:0007669"/>
    <property type="project" value="InterPro"/>
</dbReference>
<name>A0A445F5W9_GLYSO</name>
<reference evidence="2 3" key="1">
    <citation type="submission" date="2018-09" db="EMBL/GenBank/DDBJ databases">
        <title>A high-quality reference genome of wild soybean provides a powerful tool to mine soybean genomes.</title>
        <authorList>
            <person name="Xie M."/>
            <person name="Chung C.Y.L."/>
            <person name="Li M.-W."/>
            <person name="Wong F.-L."/>
            <person name="Chan T.-F."/>
            <person name="Lam H.-M."/>
        </authorList>
    </citation>
    <scope>NUCLEOTIDE SEQUENCE [LARGE SCALE GENOMIC DNA]</scope>
    <source>
        <strain evidence="3">cv. W05</strain>
        <tissue evidence="2">Hypocotyl of etiolated seedlings</tissue>
    </source>
</reference>
<dbReference type="Gene3D" id="3.40.50.200">
    <property type="entry name" value="Peptidase S8/S53 domain"/>
    <property type="match status" value="1"/>
</dbReference>
<accession>A0A445F5W9</accession>
<dbReference type="AlphaFoldDB" id="A0A445F5W9"/>
<dbReference type="Proteomes" id="UP000289340">
    <property type="component" value="Chromosome 20"/>
</dbReference>
<evidence type="ECO:0000313" key="3">
    <source>
        <dbReference type="Proteomes" id="UP000289340"/>
    </source>
</evidence>
<feature type="region of interest" description="Disordered" evidence="1">
    <location>
        <begin position="149"/>
        <end position="177"/>
    </location>
</feature>
<organism evidence="2 3">
    <name type="scientific">Glycine soja</name>
    <name type="common">Wild soybean</name>
    <dbReference type="NCBI Taxonomy" id="3848"/>
    <lineage>
        <taxon>Eukaryota</taxon>
        <taxon>Viridiplantae</taxon>
        <taxon>Streptophyta</taxon>
        <taxon>Embryophyta</taxon>
        <taxon>Tracheophyta</taxon>
        <taxon>Spermatophyta</taxon>
        <taxon>Magnoliopsida</taxon>
        <taxon>eudicotyledons</taxon>
        <taxon>Gunneridae</taxon>
        <taxon>Pentapetalae</taxon>
        <taxon>rosids</taxon>
        <taxon>fabids</taxon>
        <taxon>Fabales</taxon>
        <taxon>Fabaceae</taxon>
        <taxon>Papilionoideae</taxon>
        <taxon>50 kb inversion clade</taxon>
        <taxon>NPAAA clade</taxon>
        <taxon>indigoferoid/millettioid clade</taxon>
        <taxon>Phaseoleae</taxon>
        <taxon>Glycine</taxon>
        <taxon>Glycine subgen. Soja</taxon>
    </lineage>
</organism>
<evidence type="ECO:0000313" key="2">
    <source>
        <dbReference type="EMBL" id="RZB44167.1"/>
    </source>
</evidence>
<gene>
    <name evidence="2" type="ORF">D0Y65_054270</name>
</gene>
<proteinExistence type="predicted"/>